<organism evidence="1 2">
    <name type="scientific">Pseudomonas fluvialis</name>
    <dbReference type="NCBI Taxonomy" id="1793966"/>
    <lineage>
        <taxon>Bacteria</taxon>
        <taxon>Pseudomonadati</taxon>
        <taxon>Pseudomonadota</taxon>
        <taxon>Gammaproteobacteria</taxon>
        <taxon>Pseudomonadales</taxon>
        <taxon>Pseudomonadaceae</taxon>
        <taxon>Pseudomonas</taxon>
    </lineage>
</organism>
<dbReference type="RefSeq" id="WP_101192682.1">
    <property type="nucleotide sequence ID" value="NZ_PIYS01000003.1"/>
</dbReference>
<name>A0A2I0CTJ2_9PSED</name>
<comment type="caution">
    <text evidence="1">The sequence shown here is derived from an EMBL/GenBank/DDBJ whole genome shotgun (WGS) entry which is preliminary data.</text>
</comment>
<evidence type="ECO:0000313" key="2">
    <source>
        <dbReference type="Proteomes" id="UP000242861"/>
    </source>
</evidence>
<sequence>MITVQDASLIGYGDIFSRAYQTQKALLPWGNTSELKIAHTEDQQSLPNYITGAGNRNTASRVTGVTASFTLYDVNARNLAIVGRGTVRGVSAGVVSTPEAHVCEGLPGELIPFDNLPDLSTAVEIKSADGLITYTPGEHYLLTPYGIQLTSGTTITSAGITATYTKLKADVVEMLTTAQVELELYFAGLNAAQGGAPQPARLRRFKPQLAQEIQLSGTQYAAYQVTGELLADMLVTEPGMSQFYSLGMKAAA</sequence>
<gene>
    <name evidence="1" type="ORF">CW360_02855</name>
</gene>
<dbReference type="AlphaFoldDB" id="A0A2I0CTJ2"/>
<protein>
    <recommendedName>
        <fullName evidence="3">Virion structural protein</fullName>
    </recommendedName>
</protein>
<reference evidence="2" key="1">
    <citation type="submission" date="2017-12" db="EMBL/GenBank/DDBJ databases">
        <authorList>
            <person name="Yu X.-Y."/>
        </authorList>
    </citation>
    <scope>NUCLEOTIDE SEQUENCE [LARGE SCALE GENOMIC DNA]</scope>
    <source>
        <strain evidence="2">ZYSR67-Z</strain>
    </source>
</reference>
<evidence type="ECO:0008006" key="3">
    <source>
        <dbReference type="Google" id="ProtNLM"/>
    </source>
</evidence>
<evidence type="ECO:0000313" key="1">
    <source>
        <dbReference type="EMBL" id="PKF72671.1"/>
    </source>
</evidence>
<dbReference type="EMBL" id="PIYS01000003">
    <property type="protein sequence ID" value="PKF72671.1"/>
    <property type="molecule type" value="Genomic_DNA"/>
</dbReference>
<proteinExistence type="predicted"/>
<dbReference type="Proteomes" id="UP000242861">
    <property type="component" value="Unassembled WGS sequence"/>
</dbReference>
<accession>A0A2I0CTJ2</accession>